<dbReference type="RefSeq" id="WP_000995822.1">
    <property type="nucleotide sequence ID" value="NC_018488.1"/>
</dbReference>
<dbReference type="AlphaFoldDB" id="A0A9W3JJT9"/>
<organism evidence="1 2">
    <name type="scientific">Bacillus thuringiensis HD-771</name>
    <dbReference type="NCBI Taxonomy" id="1218175"/>
    <lineage>
        <taxon>Bacteria</taxon>
        <taxon>Bacillati</taxon>
        <taxon>Bacillota</taxon>
        <taxon>Bacilli</taxon>
        <taxon>Bacillales</taxon>
        <taxon>Bacillaceae</taxon>
        <taxon>Bacillus</taxon>
        <taxon>Bacillus cereus group</taxon>
    </lineage>
</organism>
<dbReference type="Proteomes" id="UP000005259">
    <property type="component" value="Plasmid p04"/>
</dbReference>
<name>A0A9W3JJT9_BACTU</name>
<dbReference type="EMBL" id="CP003756">
    <property type="protein sequence ID" value="AFQ19973.1"/>
    <property type="molecule type" value="Genomic_DNA"/>
</dbReference>
<dbReference type="GeneID" id="71765316"/>
<protein>
    <submittedName>
        <fullName evidence="1">Uncharacterized protein</fullName>
    </submittedName>
</protein>
<evidence type="ECO:0000313" key="2">
    <source>
        <dbReference type="Proteomes" id="UP000005259"/>
    </source>
</evidence>
<reference evidence="1 2" key="1">
    <citation type="submission" date="2012-08" db="EMBL/GenBank/DDBJ databases">
        <authorList>
            <person name="Doggett N."/>
            <person name="Teshima H."/>
            <person name="Bruce D."/>
            <person name="Detter J.C."/>
            <person name="Johnson S.L."/>
            <person name="Han C."/>
        </authorList>
    </citation>
    <scope>NUCLEOTIDE SEQUENCE [LARGE SCALE GENOMIC DNA]</scope>
    <source>
        <strain evidence="1 2">HD-771</strain>
        <plasmid evidence="1 2">p04</plasmid>
    </source>
</reference>
<accession>A0A9W3JJT9</accession>
<proteinExistence type="predicted"/>
<keyword evidence="1" id="KW-0614">Plasmid</keyword>
<sequence>MNCRYCNTYIDINLCGTCSFCKHNFIECTIGPKKIKRYVDENDAVQPIEVLRKYHTYDLIVCLKIMRKKKSDSYSSLVQANHDTDSTKHVIKEKKELYRFWKKRTWIIENLLIEIQGYFPERITDKYLNELYSQCFKSSQKRSRELLSRCVSL</sequence>
<gene>
    <name evidence="1" type="ORF">BTG_33208</name>
</gene>
<geneLocation type="plasmid" evidence="1 2">
    <name>p04</name>
</geneLocation>
<dbReference type="KEGG" id="bti:BTG_33208"/>
<evidence type="ECO:0000313" key="1">
    <source>
        <dbReference type="EMBL" id="AFQ19973.1"/>
    </source>
</evidence>